<reference evidence="3" key="1">
    <citation type="submission" date="2015-06" db="EMBL/GenBank/DDBJ databases">
        <title>Expansion of signal transduction pathways in fungi by whole-genome duplication.</title>
        <authorList>
            <consortium name="DOE Joint Genome Institute"/>
            <person name="Corrochano L.M."/>
            <person name="Kuo A."/>
            <person name="Marcet-Houben M."/>
            <person name="Polaino S."/>
            <person name="Salamov A."/>
            <person name="Villalobos J.M."/>
            <person name="Alvarez M.I."/>
            <person name="Avalos J."/>
            <person name="Benito E.P."/>
            <person name="Benoit I."/>
            <person name="Burger G."/>
            <person name="Camino L.P."/>
            <person name="Canovas D."/>
            <person name="Cerda-Olmedo E."/>
            <person name="Cheng J.-F."/>
            <person name="Dominguez A."/>
            <person name="Elias M."/>
            <person name="Eslava A.P."/>
            <person name="Glaser F."/>
            <person name="Grimwood J."/>
            <person name="Gutierrez G."/>
            <person name="Heitman J."/>
            <person name="Henrissat B."/>
            <person name="Iturriaga E.A."/>
            <person name="Lang B.F."/>
            <person name="Lavin J.L."/>
            <person name="Lee S."/>
            <person name="Li W."/>
            <person name="Lindquist E."/>
            <person name="Lopez-Garcia S."/>
            <person name="Luque E.M."/>
            <person name="Marcos A.T."/>
            <person name="Martin J."/>
            <person name="McCluskey K."/>
            <person name="Medina H.R."/>
            <person name="Miralles-Duran A."/>
            <person name="Miyazaki A."/>
            <person name="Munoz-Torres E."/>
            <person name="Oguiza J.A."/>
            <person name="Ohm R."/>
            <person name="Olmedo M."/>
            <person name="Orejas M."/>
            <person name="Ortiz-Castellanos L."/>
            <person name="Pisabarro A.G."/>
            <person name="Rodriguez-Romero J."/>
            <person name="Ruiz-Herrera J."/>
            <person name="Ruiz-Vazquez R."/>
            <person name="Sanz C."/>
            <person name="Schackwitz W."/>
            <person name="Schmutz J."/>
            <person name="Shahriari M."/>
            <person name="Shelest E."/>
            <person name="Silva-Franco F."/>
            <person name="Soanes D."/>
            <person name="Syed K."/>
            <person name="Tagua V.G."/>
            <person name="Talbot N.J."/>
            <person name="Thon M."/>
            <person name="De vries R.P."/>
            <person name="Wiebenga A."/>
            <person name="Yadav J.S."/>
            <person name="Braun E.L."/>
            <person name="Baker S."/>
            <person name="Garre V."/>
            <person name="Horwitz B."/>
            <person name="Torres-Martinez S."/>
            <person name="Idnurm A."/>
            <person name="Herrera-Estrella A."/>
            <person name="Gabaldon T."/>
            <person name="Grigoriev I.V."/>
        </authorList>
    </citation>
    <scope>NUCLEOTIDE SEQUENCE [LARGE SCALE GENOMIC DNA]</scope>
    <source>
        <strain evidence="3">NRRL 1555(-)</strain>
    </source>
</reference>
<feature type="coiled-coil region" evidence="1">
    <location>
        <begin position="105"/>
        <end position="132"/>
    </location>
</feature>
<dbReference type="Proteomes" id="UP000077315">
    <property type="component" value="Unassembled WGS sequence"/>
</dbReference>
<keyword evidence="3" id="KW-1185">Reference proteome</keyword>
<evidence type="ECO:0000313" key="2">
    <source>
        <dbReference type="EMBL" id="OAD76754.1"/>
    </source>
</evidence>
<gene>
    <name evidence="2" type="ORF">PHYBLDRAFT_165266</name>
</gene>
<name>A0A167NWJ2_PHYB8</name>
<proteinExistence type="predicted"/>
<organism evidence="2 3">
    <name type="scientific">Phycomyces blakesleeanus (strain ATCC 8743b / DSM 1359 / FGSC 10004 / NBRC 33097 / NRRL 1555)</name>
    <dbReference type="NCBI Taxonomy" id="763407"/>
    <lineage>
        <taxon>Eukaryota</taxon>
        <taxon>Fungi</taxon>
        <taxon>Fungi incertae sedis</taxon>
        <taxon>Mucoromycota</taxon>
        <taxon>Mucoromycotina</taxon>
        <taxon>Mucoromycetes</taxon>
        <taxon>Mucorales</taxon>
        <taxon>Phycomycetaceae</taxon>
        <taxon>Phycomyces</taxon>
    </lineage>
</organism>
<accession>A0A167NWJ2</accession>
<keyword evidence="1" id="KW-0175">Coiled coil</keyword>
<dbReference type="GeneID" id="28996097"/>
<dbReference type="AlphaFoldDB" id="A0A167NWJ2"/>
<protein>
    <submittedName>
        <fullName evidence="2">Uncharacterized protein</fullName>
    </submittedName>
</protein>
<evidence type="ECO:0000256" key="1">
    <source>
        <dbReference type="SAM" id="Coils"/>
    </source>
</evidence>
<dbReference type="VEuPathDB" id="FungiDB:PHYBLDRAFT_165266"/>
<dbReference type="InParanoid" id="A0A167NWJ2"/>
<dbReference type="EMBL" id="KV440975">
    <property type="protein sequence ID" value="OAD76754.1"/>
    <property type="molecule type" value="Genomic_DNA"/>
</dbReference>
<sequence length="149" mass="17510">MDSAPIMKRKQEIWDQERELILMETYNHYRPFAASHGQFSFNIQEEDAKSIKELKNLVKARKAKDMRSLNDKLMSFVKYGRKIPPKDEKKNNEIYKVPKVKPMPAKGQQQLVELLEKQIEILKRQAETNERVLLVLESLEKHIGESSKS</sequence>
<evidence type="ECO:0000313" key="3">
    <source>
        <dbReference type="Proteomes" id="UP000077315"/>
    </source>
</evidence>
<dbReference type="RefSeq" id="XP_018294794.1">
    <property type="nucleotide sequence ID" value="XM_018435191.1"/>
</dbReference>